<comment type="caution">
    <text evidence="2">The sequence shown here is derived from an EMBL/GenBank/DDBJ whole genome shotgun (WGS) entry which is preliminary data.</text>
</comment>
<feature type="compositionally biased region" description="Basic and acidic residues" evidence="1">
    <location>
        <begin position="262"/>
        <end position="275"/>
    </location>
</feature>
<proteinExistence type="predicted"/>
<feature type="region of interest" description="Disordered" evidence="1">
    <location>
        <begin position="243"/>
        <end position="281"/>
    </location>
</feature>
<dbReference type="Proteomes" id="UP001151760">
    <property type="component" value="Unassembled WGS sequence"/>
</dbReference>
<sequence length="281" mass="31053">MAYNKRFLYGVFIDKSFEHVDSEDSTLHYVCLAFEEAKAAPTSPIYVPFVPEPVYPEFLPEDDVLPAEEQPLPVAASPTTESPGYIPKGEEHLAPADPTAVAYSADQDPYLAYRITARIHITDPSASNRSTSRKQRDALPSPVHETEMPEICLPLRKRPFFTTPGQYEVRGESAAGTCSRLTCHSYGGRPFIGIMLDKLRCRSRMPDCLGEDGVPESLVPLGTVDGCLRYRQQKQTVRDIGRFSDLLESRPSETETVSGGTKDSEEPQDSDDRASETAGTC</sequence>
<evidence type="ECO:0000256" key="1">
    <source>
        <dbReference type="SAM" id="MobiDB-lite"/>
    </source>
</evidence>
<protein>
    <submittedName>
        <fullName evidence="2">Uncharacterized protein</fullName>
    </submittedName>
</protein>
<evidence type="ECO:0000313" key="2">
    <source>
        <dbReference type="EMBL" id="GJS79382.1"/>
    </source>
</evidence>
<dbReference type="EMBL" id="BQNB010010593">
    <property type="protein sequence ID" value="GJS79382.1"/>
    <property type="molecule type" value="Genomic_DNA"/>
</dbReference>
<gene>
    <name evidence="2" type="ORF">Tco_0729263</name>
</gene>
<reference evidence="2" key="2">
    <citation type="submission" date="2022-01" db="EMBL/GenBank/DDBJ databases">
        <authorList>
            <person name="Yamashiro T."/>
            <person name="Shiraishi A."/>
            <person name="Satake H."/>
            <person name="Nakayama K."/>
        </authorList>
    </citation>
    <scope>NUCLEOTIDE SEQUENCE</scope>
</reference>
<keyword evidence="3" id="KW-1185">Reference proteome</keyword>
<accession>A0ABQ4YPB0</accession>
<feature type="region of interest" description="Disordered" evidence="1">
    <location>
        <begin position="124"/>
        <end position="145"/>
    </location>
</feature>
<evidence type="ECO:0000313" key="3">
    <source>
        <dbReference type="Proteomes" id="UP001151760"/>
    </source>
</evidence>
<organism evidence="2 3">
    <name type="scientific">Tanacetum coccineum</name>
    <dbReference type="NCBI Taxonomy" id="301880"/>
    <lineage>
        <taxon>Eukaryota</taxon>
        <taxon>Viridiplantae</taxon>
        <taxon>Streptophyta</taxon>
        <taxon>Embryophyta</taxon>
        <taxon>Tracheophyta</taxon>
        <taxon>Spermatophyta</taxon>
        <taxon>Magnoliopsida</taxon>
        <taxon>eudicotyledons</taxon>
        <taxon>Gunneridae</taxon>
        <taxon>Pentapetalae</taxon>
        <taxon>asterids</taxon>
        <taxon>campanulids</taxon>
        <taxon>Asterales</taxon>
        <taxon>Asteraceae</taxon>
        <taxon>Asteroideae</taxon>
        <taxon>Anthemideae</taxon>
        <taxon>Anthemidinae</taxon>
        <taxon>Tanacetum</taxon>
    </lineage>
</organism>
<reference evidence="2" key="1">
    <citation type="journal article" date="2022" name="Int. J. Mol. Sci.">
        <title>Draft Genome of Tanacetum Coccineum: Genomic Comparison of Closely Related Tanacetum-Family Plants.</title>
        <authorList>
            <person name="Yamashiro T."/>
            <person name="Shiraishi A."/>
            <person name="Nakayama K."/>
            <person name="Satake H."/>
        </authorList>
    </citation>
    <scope>NUCLEOTIDE SEQUENCE</scope>
</reference>
<name>A0ABQ4YPB0_9ASTR</name>
<feature type="compositionally biased region" description="Basic and acidic residues" evidence="1">
    <location>
        <begin position="243"/>
        <end position="253"/>
    </location>
</feature>